<comment type="caution">
    <text evidence="1">The sequence shown here is derived from an EMBL/GenBank/DDBJ whole genome shotgun (WGS) entry which is preliminary data.</text>
</comment>
<evidence type="ECO:0000313" key="2">
    <source>
        <dbReference type="Proteomes" id="UP000615446"/>
    </source>
</evidence>
<proteinExistence type="predicted"/>
<dbReference type="EMBL" id="BLAL01000058">
    <property type="protein sequence ID" value="GES81843.1"/>
    <property type="molecule type" value="Genomic_DNA"/>
</dbReference>
<dbReference type="OrthoDB" id="2331315at2759"/>
<name>A0A8H3QJB6_9GLOM</name>
<evidence type="ECO:0000313" key="1">
    <source>
        <dbReference type="EMBL" id="GES81843.1"/>
    </source>
</evidence>
<dbReference type="AlphaFoldDB" id="A0A8H3QJB6"/>
<accession>A0A8H3QJB6</accession>
<sequence>MPSPACSFVAGILIRPIYAWGNYLDVGVELDMTVSHNTEYISDIVFEPLQIWKLTTTKNYCRKSIDIIKSTGIRNHRIIGFLRRNDIACTNPGMQNYQINIPSNLLFYDFPGGVPQGTPNNFNIDLWEVQQQILCRLE</sequence>
<organism evidence="1 2">
    <name type="scientific">Rhizophagus clarus</name>
    <dbReference type="NCBI Taxonomy" id="94130"/>
    <lineage>
        <taxon>Eukaryota</taxon>
        <taxon>Fungi</taxon>
        <taxon>Fungi incertae sedis</taxon>
        <taxon>Mucoromycota</taxon>
        <taxon>Glomeromycotina</taxon>
        <taxon>Glomeromycetes</taxon>
        <taxon>Glomerales</taxon>
        <taxon>Glomeraceae</taxon>
        <taxon>Rhizophagus</taxon>
    </lineage>
</organism>
<protein>
    <submittedName>
        <fullName evidence="1">Uncharacterized protein</fullName>
    </submittedName>
</protein>
<dbReference type="Proteomes" id="UP000615446">
    <property type="component" value="Unassembled WGS sequence"/>
</dbReference>
<gene>
    <name evidence="1" type="ORF">RCL2_000908400</name>
</gene>
<reference evidence="1" key="1">
    <citation type="submission" date="2019-10" db="EMBL/GenBank/DDBJ databases">
        <title>Conservation and host-specific expression of non-tandemly repeated heterogenous ribosome RNA gene in arbuscular mycorrhizal fungi.</title>
        <authorList>
            <person name="Maeda T."/>
            <person name="Kobayashi Y."/>
            <person name="Nakagawa T."/>
            <person name="Ezawa T."/>
            <person name="Yamaguchi K."/>
            <person name="Bino T."/>
            <person name="Nishimoto Y."/>
            <person name="Shigenobu S."/>
            <person name="Kawaguchi M."/>
        </authorList>
    </citation>
    <scope>NUCLEOTIDE SEQUENCE</scope>
    <source>
        <strain evidence="1">HR1</strain>
    </source>
</reference>